<dbReference type="Gene3D" id="3.30.70.330">
    <property type="match status" value="2"/>
</dbReference>
<dbReference type="GO" id="GO:0003676">
    <property type="term" value="F:nucleic acid binding"/>
    <property type="evidence" value="ECO:0007669"/>
    <property type="project" value="InterPro"/>
</dbReference>
<evidence type="ECO:0008006" key="4">
    <source>
        <dbReference type="Google" id="ProtNLM"/>
    </source>
</evidence>
<evidence type="ECO:0000313" key="3">
    <source>
        <dbReference type="Proteomes" id="UP000886595"/>
    </source>
</evidence>
<accession>A0A8X8BFN0</accession>
<sequence>MEEGLNHEQGQGFNPSTDGETHAEVVKASEAAKTSWVKIRVTGFNASLPDRDVSKAMYDHFKSCGQIWSIAIPKTSSVEKSCVFICIDGDGGEDKAMQLNGSNLRGCNLAVQVVSRTEPNTELTPKQLAIIRELEYDKTFWFGIGIMRYQIMQSERLLKESLRQDFASCGVITNVITPRNSRGGPCCDNTNFVYFDGEEAVNKALKLGPSLGLIVHALLKMSENSYSTMVLPHCVQIANEIRKRQMEGNLSLSGLMED</sequence>
<evidence type="ECO:0000256" key="1">
    <source>
        <dbReference type="SAM" id="MobiDB-lite"/>
    </source>
</evidence>
<feature type="region of interest" description="Disordered" evidence="1">
    <location>
        <begin position="1"/>
        <end position="23"/>
    </location>
</feature>
<dbReference type="InterPro" id="IPR035979">
    <property type="entry name" value="RBD_domain_sf"/>
</dbReference>
<organism evidence="2 3">
    <name type="scientific">Brassica carinata</name>
    <name type="common">Ethiopian mustard</name>
    <name type="synonym">Abyssinian cabbage</name>
    <dbReference type="NCBI Taxonomy" id="52824"/>
    <lineage>
        <taxon>Eukaryota</taxon>
        <taxon>Viridiplantae</taxon>
        <taxon>Streptophyta</taxon>
        <taxon>Embryophyta</taxon>
        <taxon>Tracheophyta</taxon>
        <taxon>Spermatophyta</taxon>
        <taxon>Magnoliopsida</taxon>
        <taxon>eudicotyledons</taxon>
        <taxon>Gunneridae</taxon>
        <taxon>Pentapetalae</taxon>
        <taxon>rosids</taxon>
        <taxon>malvids</taxon>
        <taxon>Brassicales</taxon>
        <taxon>Brassicaceae</taxon>
        <taxon>Brassiceae</taxon>
        <taxon>Brassica</taxon>
    </lineage>
</organism>
<protein>
    <recommendedName>
        <fullName evidence="4">RRM domain-containing protein</fullName>
    </recommendedName>
</protein>
<dbReference type="InterPro" id="IPR012677">
    <property type="entry name" value="Nucleotide-bd_a/b_plait_sf"/>
</dbReference>
<dbReference type="EMBL" id="JAAMPC010000001">
    <property type="protein sequence ID" value="KAG2333205.1"/>
    <property type="molecule type" value="Genomic_DNA"/>
</dbReference>
<keyword evidence="3" id="KW-1185">Reference proteome</keyword>
<evidence type="ECO:0000313" key="2">
    <source>
        <dbReference type="EMBL" id="KAG2333205.1"/>
    </source>
</evidence>
<dbReference type="SUPFAM" id="SSF54928">
    <property type="entry name" value="RNA-binding domain, RBD"/>
    <property type="match status" value="1"/>
</dbReference>
<dbReference type="Proteomes" id="UP000886595">
    <property type="component" value="Unassembled WGS sequence"/>
</dbReference>
<dbReference type="OrthoDB" id="442677at2759"/>
<name>A0A8X8BFN0_BRACI</name>
<gene>
    <name evidence="2" type="ORF">Bca52824_004385</name>
</gene>
<comment type="caution">
    <text evidence="2">The sequence shown here is derived from an EMBL/GenBank/DDBJ whole genome shotgun (WGS) entry which is preliminary data.</text>
</comment>
<feature type="compositionally biased region" description="Polar residues" evidence="1">
    <location>
        <begin position="8"/>
        <end position="18"/>
    </location>
</feature>
<dbReference type="AlphaFoldDB" id="A0A8X8BFN0"/>
<reference evidence="2 3" key="1">
    <citation type="submission" date="2020-02" db="EMBL/GenBank/DDBJ databases">
        <authorList>
            <person name="Ma Q."/>
            <person name="Huang Y."/>
            <person name="Song X."/>
            <person name="Pei D."/>
        </authorList>
    </citation>
    <scope>NUCLEOTIDE SEQUENCE [LARGE SCALE GENOMIC DNA]</scope>
    <source>
        <strain evidence="2">Sxm20200214</strain>
        <tissue evidence="2">Leaf</tissue>
    </source>
</reference>
<proteinExistence type="predicted"/>